<comment type="caution">
    <text evidence="1">The sequence shown here is derived from an EMBL/GenBank/DDBJ whole genome shotgun (WGS) entry which is preliminary data.</text>
</comment>
<proteinExistence type="predicted"/>
<evidence type="ECO:0000313" key="2">
    <source>
        <dbReference type="EMBL" id="CAF4262456.1"/>
    </source>
</evidence>
<gene>
    <name evidence="2" type="ORF">UXM345_LOCUS31349</name>
    <name evidence="1" type="ORF">XDN619_LOCUS5294</name>
</gene>
<dbReference type="Proteomes" id="UP000663842">
    <property type="component" value="Unassembled WGS sequence"/>
</dbReference>
<name>A0A816NDE7_9BILA</name>
<sequence>LSHIPEYARWTQNGTTVAGDHGFGDISNQLAIPCSLFVDDNQALFIVDQGNNHIIR</sequence>
<dbReference type="EMBL" id="CAJOBF010008782">
    <property type="protein sequence ID" value="CAF4262456.1"/>
    <property type="molecule type" value="Genomic_DNA"/>
</dbReference>
<dbReference type="Proteomes" id="UP000663887">
    <property type="component" value="Unassembled WGS sequence"/>
</dbReference>
<evidence type="ECO:0008006" key="4">
    <source>
        <dbReference type="Google" id="ProtNLM"/>
    </source>
</evidence>
<dbReference type="AlphaFoldDB" id="A0A816NDE7"/>
<organism evidence="1 3">
    <name type="scientific">Rotaria magnacalcarata</name>
    <dbReference type="NCBI Taxonomy" id="392030"/>
    <lineage>
        <taxon>Eukaryota</taxon>
        <taxon>Metazoa</taxon>
        <taxon>Spiralia</taxon>
        <taxon>Gnathifera</taxon>
        <taxon>Rotifera</taxon>
        <taxon>Eurotatoria</taxon>
        <taxon>Bdelloidea</taxon>
        <taxon>Philodinida</taxon>
        <taxon>Philodinidae</taxon>
        <taxon>Rotaria</taxon>
    </lineage>
</organism>
<dbReference type="EMBL" id="CAJNRG010001356">
    <property type="protein sequence ID" value="CAF2032829.1"/>
    <property type="molecule type" value="Genomic_DNA"/>
</dbReference>
<reference evidence="1" key="1">
    <citation type="submission" date="2021-02" db="EMBL/GenBank/DDBJ databases">
        <authorList>
            <person name="Nowell W R."/>
        </authorList>
    </citation>
    <scope>NUCLEOTIDE SEQUENCE</scope>
</reference>
<evidence type="ECO:0000313" key="3">
    <source>
        <dbReference type="Proteomes" id="UP000663887"/>
    </source>
</evidence>
<feature type="non-terminal residue" evidence="1">
    <location>
        <position position="1"/>
    </location>
</feature>
<protein>
    <recommendedName>
        <fullName evidence="4">NHL repeat-containing protein</fullName>
    </recommendedName>
</protein>
<accession>A0A816NDE7</accession>
<evidence type="ECO:0000313" key="1">
    <source>
        <dbReference type="EMBL" id="CAF2032829.1"/>
    </source>
</evidence>